<dbReference type="RefSeq" id="XP_075104721.1">
    <property type="nucleotide sequence ID" value="XM_075248620.1"/>
</dbReference>
<protein>
    <submittedName>
        <fullName evidence="2">Uncharacterized protein LOC142178854</fullName>
    </submittedName>
</protein>
<accession>A0AC58U5G5</accession>
<proteinExistence type="predicted"/>
<name>A0AC58U5G5_TOBAC</name>
<gene>
    <name evidence="2" type="primary">LOC142178854</name>
</gene>
<sequence>MNLCTWNVRRLNKPHKQKEFRLFLRKYKVDVIGCLETRVKERKDARIMNQVARDWSACCNYNAHPNGRIWLLWKNNVNVQILVIDDQFIHCEIHENNSKFKAMVTVVCASNDSTQRNQLWKKLIQIGINIQCNQQRGIHPKLFKLYGSVMEHLEFKGIVERVNLKDLNTYMASYKYQLNQARHKLEIIQNQLMAHPLDQNLINQERLALAETEEWSNVEEQVLKQKSRANWIACGDSNSKYFHVQWKLRTSKNFIASVYNDNGVKLTDPV</sequence>
<evidence type="ECO:0000313" key="1">
    <source>
        <dbReference type="Proteomes" id="UP000790787"/>
    </source>
</evidence>
<keyword evidence="1" id="KW-1185">Reference proteome</keyword>
<dbReference type="Proteomes" id="UP000790787">
    <property type="component" value="Chromosome 3"/>
</dbReference>
<organism evidence="1 2">
    <name type="scientific">Nicotiana tabacum</name>
    <name type="common">Common tobacco</name>
    <dbReference type="NCBI Taxonomy" id="4097"/>
    <lineage>
        <taxon>Eukaryota</taxon>
        <taxon>Viridiplantae</taxon>
        <taxon>Streptophyta</taxon>
        <taxon>Embryophyta</taxon>
        <taxon>Tracheophyta</taxon>
        <taxon>Spermatophyta</taxon>
        <taxon>Magnoliopsida</taxon>
        <taxon>eudicotyledons</taxon>
        <taxon>Gunneridae</taxon>
        <taxon>Pentapetalae</taxon>
        <taxon>asterids</taxon>
        <taxon>lamiids</taxon>
        <taxon>Solanales</taxon>
        <taxon>Solanaceae</taxon>
        <taxon>Nicotianoideae</taxon>
        <taxon>Nicotianeae</taxon>
        <taxon>Nicotiana</taxon>
    </lineage>
</organism>
<reference evidence="2" key="2">
    <citation type="submission" date="2025-08" db="UniProtKB">
        <authorList>
            <consortium name="RefSeq"/>
        </authorList>
    </citation>
    <scope>IDENTIFICATION</scope>
    <source>
        <tissue evidence="2">Leaf</tissue>
    </source>
</reference>
<evidence type="ECO:0000313" key="2">
    <source>
        <dbReference type="RefSeq" id="XP_075104721.1"/>
    </source>
</evidence>
<reference evidence="1" key="1">
    <citation type="journal article" date="2014" name="Nat. Commun.">
        <title>The tobacco genome sequence and its comparison with those of tomato and potato.</title>
        <authorList>
            <person name="Sierro N."/>
            <person name="Battey J.N."/>
            <person name="Ouadi S."/>
            <person name="Bakaher N."/>
            <person name="Bovet L."/>
            <person name="Willig A."/>
            <person name="Goepfert S."/>
            <person name="Peitsch M.C."/>
            <person name="Ivanov N.V."/>
        </authorList>
    </citation>
    <scope>NUCLEOTIDE SEQUENCE [LARGE SCALE GENOMIC DNA]</scope>
</reference>